<evidence type="ECO:0000313" key="2">
    <source>
        <dbReference type="WBParaSite" id="jg6752"/>
    </source>
</evidence>
<accession>A0A915ELV5</accession>
<organism evidence="1 2">
    <name type="scientific">Ditylenchus dipsaci</name>
    <dbReference type="NCBI Taxonomy" id="166011"/>
    <lineage>
        <taxon>Eukaryota</taxon>
        <taxon>Metazoa</taxon>
        <taxon>Ecdysozoa</taxon>
        <taxon>Nematoda</taxon>
        <taxon>Chromadorea</taxon>
        <taxon>Rhabditida</taxon>
        <taxon>Tylenchina</taxon>
        <taxon>Tylenchomorpha</taxon>
        <taxon>Sphaerularioidea</taxon>
        <taxon>Anguinidae</taxon>
        <taxon>Anguininae</taxon>
        <taxon>Ditylenchus</taxon>
    </lineage>
</organism>
<protein>
    <submittedName>
        <fullName evidence="2">Uncharacterized protein</fullName>
    </submittedName>
</protein>
<dbReference type="Proteomes" id="UP000887574">
    <property type="component" value="Unplaced"/>
</dbReference>
<dbReference type="WBParaSite" id="jg6752">
    <property type="protein sequence ID" value="jg6752"/>
    <property type="gene ID" value="jg6752"/>
</dbReference>
<sequence length="215" mass="24957">MDLIANYESDTKSDQDEVKTPRKLKAYTTKFKIKIIKHAKDFSSNAASKRFGVDRSSVVGDSSPAGKFKKRLQRDIQVIHSYNFCDCAKKNEAEEEIKQNMMADKELVAVRSSRINKIASIRRSTNGVKDCESKISPRYLLDIEGICYQCKTKYFYLAENPELRSQTDQFKGFRRIKKVDELQIIKVQQIKFSECKRVGFKQFHDSNIKLLRHIV</sequence>
<reference evidence="2" key="1">
    <citation type="submission" date="2022-11" db="UniProtKB">
        <authorList>
            <consortium name="WormBaseParasite"/>
        </authorList>
    </citation>
    <scope>IDENTIFICATION</scope>
</reference>
<name>A0A915ELV5_9BILA</name>
<keyword evidence="1" id="KW-1185">Reference proteome</keyword>
<proteinExistence type="predicted"/>
<evidence type="ECO:0000313" key="1">
    <source>
        <dbReference type="Proteomes" id="UP000887574"/>
    </source>
</evidence>
<dbReference type="AlphaFoldDB" id="A0A915ELV5"/>